<dbReference type="EMBL" id="QYUK01000011">
    <property type="protein sequence ID" value="RJF89387.1"/>
    <property type="molecule type" value="Genomic_DNA"/>
</dbReference>
<comment type="subcellular location">
    <subcellularLocation>
        <location evidence="6">Cell membrane</location>
        <topology evidence="6">Multi-pass membrane protein</topology>
    </subcellularLocation>
    <subcellularLocation>
        <location evidence="1">Membrane</location>
        <topology evidence="1">Multi-pass membrane protein</topology>
    </subcellularLocation>
</comment>
<evidence type="ECO:0000313" key="10">
    <source>
        <dbReference type="Proteomes" id="UP000284605"/>
    </source>
</evidence>
<evidence type="ECO:0000256" key="5">
    <source>
        <dbReference type="ARBA" id="ARBA00023136"/>
    </source>
</evidence>
<dbReference type="Pfam" id="PF00510">
    <property type="entry name" value="COX3"/>
    <property type="match status" value="1"/>
</dbReference>
<feature type="domain" description="Heme-copper oxidase subunit III family profile" evidence="8">
    <location>
        <begin position="1"/>
        <end position="174"/>
    </location>
</feature>
<evidence type="ECO:0000313" key="9">
    <source>
        <dbReference type="EMBL" id="RJF89387.1"/>
    </source>
</evidence>
<keyword evidence="5 7" id="KW-0472">Membrane</keyword>
<dbReference type="Gene3D" id="1.20.120.80">
    <property type="entry name" value="Cytochrome c oxidase, subunit III, four-helix bundle"/>
    <property type="match status" value="1"/>
</dbReference>
<dbReference type="Proteomes" id="UP000284605">
    <property type="component" value="Unassembled WGS sequence"/>
</dbReference>
<evidence type="ECO:0000256" key="3">
    <source>
        <dbReference type="ARBA" id="ARBA00022692"/>
    </source>
</evidence>
<accession>A0A418WH68</accession>
<comment type="caution">
    <text evidence="9">The sequence shown here is derived from an EMBL/GenBank/DDBJ whole genome shotgun (WGS) entry which is preliminary data.</text>
</comment>
<dbReference type="PROSITE" id="PS50253">
    <property type="entry name" value="COX3"/>
    <property type="match status" value="1"/>
</dbReference>
<sequence>MFLSADIFMFGLFFLIFIFERAQAVTLFEQSRLLLDPWTGLLNTFFLLTSSWFMVGAVEAAREGRAGRLQRYLVLSFAAGSGFGVLKMTEYVEKIRGGISMLTNDFFMYYFVFTGVHFLHYLVGMAVLALVFFKVRGRPAGPGNLIWVESTACYWHMVDLLWLMLFPLLYLLRA</sequence>
<dbReference type="OrthoDB" id="9810850at2"/>
<evidence type="ECO:0000256" key="4">
    <source>
        <dbReference type="ARBA" id="ARBA00022989"/>
    </source>
</evidence>
<dbReference type="GO" id="GO:0005886">
    <property type="term" value="C:plasma membrane"/>
    <property type="evidence" value="ECO:0007669"/>
    <property type="project" value="UniProtKB-SubCell"/>
</dbReference>
<keyword evidence="3 6" id="KW-0812">Transmembrane</keyword>
<protein>
    <submittedName>
        <fullName evidence="9">Cytochrome c oxidase subunit 3 family protein</fullName>
    </submittedName>
</protein>
<proteinExistence type="inferred from homology"/>
<feature type="transmembrane region" description="Helical" evidence="7">
    <location>
        <begin position="40"/>
        <end position="60"/>
    </location>
</feature>
<dbReference type="AlphaFoldDB" id="A0A418WH68"/>
<evidence type="ECO:0000256" key="7">
    <source>
        <dbReference type="SAM" id="Phobius"/>
    </source>
</evidence>
<dbReference type="InterPro" id="IPR000298">
    <property type="entry name" value="Cyt_c_oxidase-like_su3"/>
</dbReference>
<feature type="transmembrane region" description="Helical" evidence="7">
    <location>
        <begin position="109"/>
        <end position="133"/>
    </location>
</feature>
<keyword evidence="10" id="KW-1185">Reference proteome</keyword>
<dbReference type="PANTHER" id="PTHR11403">
    <property type="entry name" value="CYTOCHROME C OXIDASE SUBUNIT III"/>
    <property type="match status" value="1"/>
</dbReference>
<dbReference type="GO" id="GO:0004129">
    <property type="term" value="F:cytochrome-c oxidase activity"/>
    <property type="evidence" value="ECO:0007669"/>
    <property type="project" value="InterPro"/>
</dbReference>
<feature type="transmembrane region" description="Helical" evidence="7">
    <location>
        <begin position="153"/>
        <end position="172"/>
    </location>
</feature>
<gene>
    <name evidence="9" type="ORF">D3874_22420</name>
</gene>
<comment type="similarity">
    <text evidence="2 6">Belongs to the cytochrome c oxidase subunit 3 family.</text>
</comment>
<reference evidence="9 10" key="1">
    <citation type="submission" date="2018-09" db="EMBL/GenBank/DDBJ databases">
        <authorList>
            <person name="Zhu H."/>
        </authorList>
    </citation>
    <scope>NUCLEOTIDE SEQUENCE [LARGE SCALE GENOMIC DNA]</scope>
    <source>
        <strain evidence="9 10">K1W22B-8</strain>
    </source>
</reference>
<dbReference type="SUPFAM" id="SSF81452">
    <property type="entry name" value="Cytochrome c oxidase subunit III-like"/>
    <property type="match status" value="1"/>
</dbReference>
<evidence type="ECO:0000256" key="1">
    <source>
        <dbReference type="ARBA" id="ARBA00004141"/>
    </source>
</evidence>
<dbReference type="PANTHER" id="PTHR11403:SF6">
    <property type="entry name" value="NITRIC OXIDE REDUCTASE SUBUNIT E"/>
    <property type="match status" value="1"/>
</dbReference>
<keyword evidence="4 7" id="KW-1133">Transmembrane helix</keyword>
<evidence type="ECO:0000259" key="8">
    <source>
        <dbReference type="PROSITE" id="PS50253"/>
    </source>
</evidence>
<dbReference type="InterPro" id="IPR024791">
    <property type="entry name" value="Cyt_c/ubiquinol_Oxase_su3"/>
</dbReference>
<evidence type="ECO:0000256" key="6">
    <source>
        <dbReference type="RuleBase" id="RU003376"/>
    </source>
</evidence>
<evidence type="ECO:0000256" key="2">
    <source>
        <dbReference type="ARBA" id="ARBA00010581"/>
    </source>
</evidence>
<dbReference type="GO" id="GO:0019646">
    <property type="term" value="P:aerobic electron transport chain"/>
    <property type="evidence" value="ECO:0007669"/>
    <property type="project" value="InterPro"/>
</dbReference>
<dbReference type="InterPro" id="IPR035973">
    <property type="entry name" value="Cyt_c_oxidase_su3-like_sf"/>
</dbReference>
<organism evidence="9 10">
    <name type="scientific">Oleomonas cavernae</name>
    <dbReference type="NCBI Taxonomy" id="2320859"/>
    <lineage>
        <taxon>Bacteria</taxon>
        <taxon>Pseudomonadati</taxon>
        <taxon>Pseudomonadota</taxon>
        <taxon>Alphaproteobacteria</taxon>
        <taxon>Acetobacterales</taxon>
        <taxon>Acetobacteraceae</taxon>
        <taxon>Oleomonas</taxon>
    </lineage>
</organism>
<dbReference type="InterPro" id="IPR013833">
    <property type="entry name" value="Cyt_c_oxidase_su3_a-hlx"/>
</dbReference>
<name>A0A418WH68_9PROT</name>